<keyword evidence="6" id="KW-0378">Hydrolase</keyword>
<dbReference type="AlphaFoldDB" id="A0A9J6DG68"/>
<dbReference type="VEuPathDB" id="VectorBase:LOC119186477"/>
<dbReference type="GO" id="GO:0046872">
    <property type="term" value="F:metal ion binding"/>
    <property type="evidence" value="ECO:0007669"/>
    <property type="project" value="UniProtKB-KW"/>
</dbReference>
<dbReference type="GO" id="GO:0005634">
    <property type="term" value="C:nucleus"/>
    <property type="evidence" value="ECO:0007669"/>
    <property type="project" value="UniProtKB-SubCell"/>
</dbReference>
<comment type="cofactor">
    <cofactor evidence="1">
        <name>a divalent metal cation</name>
        <dbReference type="ChEBI" id="CHEBI:60240"/>
    </cofactor>
</comment>
<dbReference type="Proteomes" id="UP000821866">
    <property type="component" value="Chromosome 7"/>
</dbReference>
<evidence type="ECO:0000256" key="4">
    <source>
        <dbReference type="ARBA" id="ARBA00022722"/>
    </source>
</evidence>
<evidence type="ECO:0000256" key="5">
    <source>
        <dbReference type="ARBA" id="ARBA00022723"/>
    </source>
</evidence>
<evidence type="ECO:0000256" key="3">
    <source>
        <dbReference type="ARBA" id="ARBA00006958"/>
    </source>
</evidence>
<evidence type="ECO:0000313" key="9">
    <source>
        <dbReference type="EMBL" id="KAH8021172.1"/>
    </source>
</evidence>
<organism evidence="9 10">
    <name type="scientific">Rhipicephalus microplus</name>
    <name type="common">Cattle tick</name>
    <name type="synonym">Boophilus microplus</name>
    <dbReference type="NCBI Taxonomy" id="6941"/>
    <lineage>
        <taxon>Eukaryota</taxon>
        <taxon>Metazoa</taxon>
        <taxon>Ecdysozoa</taxon>
        <taxon>Arthropoda</taxon>
        <taxon>Chelicerata</taxon>
        <taxon>Arachnida</taxon>
        <taxon>Acari</taxon>
        <taxon>Parasitiformes</taxon>
        <taxon>Ixodida</taxon>
        <taxon>Ixodoidea</taxon>
        <taxon>Ixodidae</taxon>
        <taxon>Rhipicephalinae</taxon>
        <taxon>Rhipicephalus</taxon>
        <taxon>Boophilus</taxon>
    </lineage>
</organism>
<name>A0A9J6DG68_RHIMP</name>
<evidence type="ECO:0000256" key="2">
    <source>
        <dbReference type="ARBA" id="ARBA00004123"/>
    </source>
</evidence>
<evidence type="ECO:0000313" key="10">
    <source>
        <dbReference type="Proteomes" id="UP000821866"/>
    </source>
</evidence>
<dbReference type="GO" id="GO:0016787">
    <property type="term" value="F:hydrolase activity"/>
    <property type="evidence" value="ECO:0007669"/>
    <property type="project" value="UniProtKB-KW"/>
</dbReference>
<dbReference type="PANTHER" id="PTHR22930:SF269">
    <property type="entry name" value="NUCLEASE HARBI1-LIKE PROTEIN"/>
    <property type="match status" value="1"/>
</dbReference>
<accession>A0A9J6DG68</accession>
<proteinExistence type="inferred from homology"/>
<evidence type="ECO:0000256" key="7">
    <source>
        <dbReference type="ARBA" id="ARBA00023242"/>
    </source>
</evidence>
<dbReference type="InterPro" id="IPR045249">
    <property type="entry name" value="HARBI1-like"/>
</dbReference>
<dbReference type="InterPro" id="IPR027806">
    <property type="entry name" value="HARBI1_dom"/>
</dbReference>
<dbReference type="GO" id="GO:0004518">
    <property type="term" value="F:nuclease activity"/>
    <property type="evidence" value="ECO:0007669"/>
    <property type="project" value="UniProtKB-KW"/>
</dbReference>
<comment type="subcellular location">
    <subcellularLocation>
        <location evidence="2">Nucleus</location>
    </subcellularLocation>
</comment>
<protein>
    <recommendedName>
        <fullName evidence="8">DDE Tnp4 domain-containing protein</fullName>
    </recommendedName>
</protein>
<evidence type="ECO:0000256" key="6">
    <source>
        <dbReference type="ARBA" id="ARBA00022801"/>
    </source>
</evidence>
<sequence length="402" mass="45432">MSRNHSKMRRMREGDQQFFFKFYRMSPALFDKLLGFVAAHLTRQHFIREPLEPGERLAITLSYLASGLDICNVALAYPVGIETARRSIHLICRAIWARLKDHFMKVPTKADWAKIAGDFTRRWQFPNCLGAVDGKHVAITCPPKSGSAFFNYKGTFSIVLMEKVPFDSSSKFVLVDNGAEGRQSDGGVFKNTKFGKALTKGQLDIPSLGQLPGTTKVAPYAFVGDEAFQLRRDFMRPFPARLLEDERRVFNYRLSRARRCAENAFGITAARWRILLRNIQLPPKNVDYVVKAACVLHNFLAVLNEESDQILDQEDRFGNVVPGRWRQGIQQTSGQGHVDPCYFPLEGSQSRNFSADAADAKTLFSAYFCSSAGEVPWQWHQPGVSKQGALKRLEEQGLHPFC</sequence>
<comment type="similarity">
    <text evidence="3">Belongs to the HARBI1 family.</text>
</comment>
<comment type="caution">
    <text evidence="9">The sequence shown here is derived from an EMBL/GenBank/DDBJ whole genome shotgun (WGS) entry which is preliminary data.</text>
</comment>
<dbReference type="PANTHER" id="PTHR22930">
    <property type="match status" value="1"/>
</dbReference>
<keyword evidence="10" id="KW-1185">Reference proteome</keyword>
<keyword evidence="4" id="KW-0540">Nuclease</keyword>
<keyword evidence="7" id="KW-0539">Nucleus</keyword>
<reference evidence="9" key="1">
    <citation type="journal article" date="2020" name="Cell">
        <title>Large-Scale Comparative Analyses of Tick Genomes Elucidate Their Genetic Diversity and Vector Capacities.</title>
        <authorList>
            <consortium name="Tick Genome and Microbiome Consortium (TIGMIC)"/>
            <person name="Jia N."/>
            <person name="Wang J."/>
            <person name="Shi W."/>
            <person name="Du L."/>
            <person name="Sun Y."/>
            <person name="Zhan W."/>
            <person name="Jiang J.F."/>
            <person name="Wang Q."/>
            <person name="Zhang B."/>
            <person name="Ji P."/>
            <person name="Bell-Sakyi L."/>
            <person name="Cui X.M."/>
            <person name="Yuan T.T."/>
            <person name="Jiang B.G."/>
            <person name="Yang W.F."/>
            <person name="Lam T.T."/>
            <person name="Chang Q.C."/>
            <person name="Ding S.J."/>
            <person name="Wang X.J."/>
            <person name="Zhu J.G."/>
            <person name="Ruan X.D."/>
            <person name="Zhao L."/>
            <person name="Wei J.T."/>
            <person name="Ye R.Z."/>
            <person name="Que T.C."/>
            <person name="Du C.H."/>
            <person name="Zhou Y.H."/>
            <person name="Cheng J.X."/>
            <person name="Dai P.F."/>
            <person name="Guo W.B."/>
            <person name="Han X.H."/>
            <person name="Huang E.J."/>
            <person name="Li L.F."/>
            <person name="Wei W."/>
            <person name="Gao Y.C."/>
            <person name="Liu J.Z."/>
            <person name="Shao H.Z."/>
            <person name="Wang X."/>
            <person name="Wang C.C."/>
            <person name="Yang T.C."/>
            <person name="Huo Q.B."/>
            <person name="Li W."/>
            <person name="Chen H.Y."/>
            <person name="Chen S.E."/>
            <person name="Zhou L.G."/>
            <person name="Ni X.B."/>
            <person name="Tian J.H."/>
            <person name="Sheng Y."/>
            <person name="Liu T."/>
            <person name="Pan Y.S."/>
            <person name="Xia L.Y."/>
            <person name="Li J."/>
            <person name="Zhao F."/>
            <person name="Cao W.C."/>
        </authorList>
    </citation>
    <scope>NUCLEOTIDE SEQUENCE</scope>
    <source>
        <strain evidence="9">Rmic-2018</strain>
    </source>
</reference>
<feature type="domain" description="DDE Tnp4" evidence="8">
    <location>
        <begin position="132"/>
        <end position="298"/>
    </location>
</feature>
<evidence type="ECO:0000256" key="1">
    <source>
        <dbReference type="ARBA" id="ARBA00001968"/>
    </source>
</evidence>
<dbReference type="EMBL" id="JABSTU010000009">
    <property type="protein sequence ID" value="KAH8021172.1"/>
    <property type="molecule type" value="Genomic_DNA"/>
</dbReference>
<reference evidence="9" key="2">
    <citation type="submission" date="2021-09" db="EMBL/GenBank/DDBJ databases">
        <authorList>
            <person name="Jia N."/>
            <person name="Wang J."/>
            <person name="Shi W."/>
            <person name="Du L."/>
            <person name="Sun Y."/>
            <person name="Zhan W."/>
            <person name="Jiang J."/>
            <person name="Wang Q."/>
            <person name="Zhang B."/>
            <person name="Ji P."/>
            <person name="Sakyi L.B."/>
            <person name="Cui X."/>
            <person name="Yuan T."/>
            <person name="Jiang B."/>
            <person name="Yang W."/>
            <person name="Lam T.T.-Y."/>
            <person name="Chang Q."/>
            <person name="Ding S."/>
            <person name="Wang X."/>
            <person name="Zhu J."/>
            <person name="Ruan X."/>
            <person name="Zhao L."/>
            <person name="Wei J."/>
            <person name="Que T."/>
            <person name="Du C."/>
            <person name="Cheng J."/>
            <person name="Dai P."/>
            <person name="Han X."/>
            <person name="Huang E."/>
            <person name="Gao Y."/>
            <person name="Liu J."/>
            <person name="Shao H."/>
            <person name="Ye R."/>
            <person name="Li L."/>
            <person name="Wei W."/>
            <person name="Wang X."/>
            <person name="Wang C."/>
            <person name="Huo Q."/>
            <person name="Li W."/>
            <person name="Guo W."/>
            <person name="Chen H."/>
            <person name="Chen S."/>
            <person name="Zhou L."/>
            <person name="Zhou L."/>
            <person name="Ni X."/>
            <person name="Tian J."/>
            <person name="Zhou Y."/>
            <person name="Sheng Y."/>
            <person name="Liu T."/>
            <person name="Pan Y."/>
            <person name="Xia L."/>
            <person name="Li J."/>
            <person name="Zhao F."/>
            <person name="Cao W."/>
        </authorList>
    </citation>
    <scope>NUCLEOTIDE SEQUENCE</scope>
    <source>
        <strain evidence="9">Rmic-2018</strain>
        <tissue evidence="9">Larvae</tissue>
    </source>
</reference>
<gene>
    <name evidence="9" type="ORF">HPB51_012567</name>
</gene>
<evidence type="ECO:0000259" key="8">
    <source>
        <dbReference type="Pfam" id="PF13359"/>
    </source>
</evidence>
<dbReference type="Pfam" id="PF13359">
    <property type="entry name" value="DDE_Tnp_4"/>
    <property type="match status" value="1"/>
</dbReference>
<keyword evidence="5" id="KW-0479">Metal-binding</keyword>